<evidence type="ECO:0000313" key="1">
    <source>
        <dbReference type="EMBL" id="KAI4454924.1"/>
    </source>
</evidence>
<name>A0ACB9SLQ0_HOLOL</name>
<sequence>MLLRILWLVCLVWTTRSGPVTKIEEYSNDLRETENTDGNHIYPVVNEESNDFDDFDSPKIYEDIANLEEVQPPKSSFLKKRMVTNHVGDVKSVDQKRPIINQAAKKEFMSYISQNIPADLPGTNLSDTNDVEKLVATIVKLYDQYVQNKMVTTRPQNVGDDQMMSDQPLNDDSGFKKIVVPTFDETPVTSSESPYAGLTAEEILDRETKEQRNRTKEIYLWNIKQRILSTISRPNGSVPFFPYQFTIPFPAQAVFNVSDSPYTEKIRSFYPTCDVPKNTKDLWKEENFLNLFFNVDYHQNATIATATLRLHRLPRENQTTSYWGADSCADNNVSEEEKLLRVSIYWYVKSSKKHSKVKRRLCDSKMISESSPWVELSVKAATRTWTKSGRNMGLAILVEDQDGGTLKASKYFKGATCTVGTVDTRDVPKNTKDLWKEENFLNLFFNVDYHQNATIATATLRLHRLPRENQTTSYWGADSCADNNVSEEEKLLRVSIYWYVKSSKKHSKVKRRLCDSKMISESSPWVELSVKAATRTWTKSGRNMGLAILVEDQDGGTLKASKYFKGATCTVGTVDTPTPRPIPTLITDTARQNNDSTGIYALLGINENGSVPSDFGLLPKIDVCVLELPGQVPLVQLNKDDCEMKNNLNELSANLLNHHHIRHQKHLENEHQHNNNNGNTNNAPFNTGENYDFRSKIRNKKVILSKDMLEKLNNGSINR</sequence>
<accession>A0ACB9SLQ0</accession>
<dbReference type="EMBL" id="CM043023">
    <property type="protein sequence ID" value="KAI4454924.1"/>
    <property type="molecule type" value="Genomic_DNA"/>
</dbReference>
<keyword evidence="2" id="KW-1185">Reference proteome</keyword>
<dbReference type="Proteomes" id="UP001056778">
    <property type="component" value="Chromosome 9"/>
</dbReference>
<protein>
    <submittedName>
        <fullName evidence="1">Tgf-beta propeptide</fullName>
    </submittedName>
</protein>
<comment type="caution">
    <text evidence="1">The sequence shown here is derived from an EMBL/GenBank/DDBJ whole genome shotgun (WGS) entry which is preliminary data.</text>
</comment>
<gene>
    <name evidence="1" type="ORF">MML48_9g00016510</name>
</gene>
<evidence type="ECO:0000313" key="2">
    <source>
        <dbReference type="Proteomes" id="UP001056778"/>
    </source>
</evidence>
<organism evidence="1 2">
    <name type="scientific">Holotrichia oblita</name>
    <name type="common">Chafer beetle</name>
    <dbReference type="NCBI Taxonomy" id="644536"/>
    <lineage>
        <taxon>Eukaryota</taxon>
        <taxon>Metazoa</taxon>
        <taxon>Ecdysozoa</taxon>
        <taxon>Arthropoda</taxon>
        <taxon>Hexapoda</taxon>
        <taxon>Insecta</taxon>
        <taxon>Pterygota</taxon>
        <taxon>Neoptera</taxon>
        <taxon>Endopterygota</taxon>
        <taxon>Coleoptera</taxon>
        <taxon>Polyphaga</taxon>
        <taxon>Scarabaeiformia</taxon>
        <taxon>Scarabaeidae</taxon>
        <taxon>Melolonthinae</taxon>
        <taxon>Holotrichia</taxon>
    </lineage>
</organism>
<proteinExistence type="predicted"/>
<reference evidence="1" key="1">
    <citation type="submission" date="2022-04" db="EMBL/GenBank/DDBJ databases">
        <title>Chromosome-scale genome assembly of Holotrichia oblita Faldermann.</title>
        <authorList>
            <person name="Rongchong L."/>
        </authorList>
    </citation>
    <scope>NUCLEOTIDE SEQUENCE</scope>
    <source>
        <strain evidence="1">81SQS9</strain>
    </source>
</reference>